<accession>A0A7R9Q8V6</accession>
<dbReference type="Gene3D" id="3.40.390.10">
    <property type="entry name" value="Collagenase (Catalytic Domain)"/>
    <property type="match status" value="1"/>
</dbReference>
<dbReference type="SUPFAM" id="SSF55486">
    <property type="entry name" value="Metalloproteases ('zincins'), catalytic domain"/>
    <property type="match status" value="1"/>
</dbReference>
<evidence type="ECO:0000256" key="2">
    <source>
        <dbReference type="SAM" id="Phobius"/>
    </source>
</evidence>
<keyword evidence="2" id="KW-1133">Transmembrane helix</keyword>
<name>A0A7R9Q8V6_9ACAR</name>
<keyword evidence="5" id="KW-1185">Reference proteome</keyword>
<keyword evidence="2" id="KW-0812">Transmembrane</keyword>
<evidence type="ECO:0000313" key="5">
    <source>
        <dbReference type="Proteomes" id="UP000728032"/>
    </source>
</evidence>
<comment type="similarity">
    <text evidence="1">Belongs to the peptidase M13 family.</text>
</comment>
<dbReference type="InterPro" id="IPR042089">
    <property type="entry name" value="Peptidase_M13_dom_2"/>
</dbReference>
<dbReference type="Gene3D" id="1.10.1380.10">
    <property type="entry name" value="Neutral endopeptidase , domain2"/>
    <property type="match status" value="1"/>
</dbReference>
<dbReference type="InterPro" id="IPR024079">
    <property type="entry name" value="MetalloPept_cat_dom_sf"/>
</dbReference>
<dbReference type="GO" id="GO:0016485">
    <property type="term" value="P:protein processing"/>
    <property type="evidence" value="ECO:0007669"/>
    <property type="project" value="TreeGrafter"/>
</dbReference>
<evidence type="ECO:0000256" key="1">
    <source>
        <dbReference type="ARBA" id="ARBA00007357"/>
    </source>
</evidence>
<feature type="transmembrane region" description="Helical" evidence="2">
    <location>
        <begin position="40"/>
        <end position="63"/>
    </location>
</feature>
<dbReference type="Pfam" id="PF05649">
    <property type="entry name" value="Peptidase_M13_N"/>
    <property type="match status" value="1"/>
</dbReference>
<protein>
    <recommendedName>
        <fullName evidence="3">Peptidase M13 N-terminal domain-containing protein</fullName>
    </recommendedName>
</protein>
<dbReference type="GO" id="GO:0004222">
    <property type="term" value="F:metalloendopeptidase activity"/>
    <property type="evidence" value="ECO:0007669"/>
    <property type="project" value="InterPro"/>
</dbReference>
<sequence>METTNGRQYLSDGSVITRRPTPRLHCIWWRLRTQLEKTLICGWTAVSLLFLGLIIAIIILLSIQCYICQTKECLNSDESVSPCHDFYRFSCGRWLDSTPIPDDSDSVSTFSQLQDNIDLKLKELLSQPLSASLANGLETEPLMKYIQQLGGWPVLEGSHWNESNFNFSDLMTKLRRFGFKTDLFFKLRVAPNMKRNKEFKIYILLLKIVYP</sequence>
<evidence type="ECO:0000313" key="4">
    <source>
        <dbReference type="EMBL" id="CAD7636693.1"/>
    </source>
</evidence>
<evidence type="ECO:0000259" key="3">
    <source>
        <dbReference type="Pfam" id="PF05649"/>
    </source>
</evidence>
<dbReference type="GO" id="GO:0005886">
    <property type="term" value="C:plasma membrane"/>
    <property type="evidence" value="ECO:0007669"/>
    <property type="project" value="TreeGrafter"/>
</dbReference>
<feature type="domain" description="Peptidase M13 N-terminal" evidence="3">
    <location>
        <begin position="82"/>
        <end position="131"/>
    </location>
</feature>
<dbReference type="EMBL" id="OC914842">
    <property type="protein sequence ID" value="CAD7636693.1"/>
    <property type="molecule type" value="Genomic_DNA"/>
</dbReference>
<dbReference type="EMBL" id="CAJPVJ010000017">
    <property type="protein sequence ID" value="CAG2158276.1"/>
    <property type="molecule type" value="Genomic_DNA"/>
</dbReference>
<dbReference type="OrthoDB" id="6489521at2759"/>
<reference evidence="4" key="1">
    <citation type="submission" date="2020-11" db="EMBL/GenBank/DDBJ databases">
        <authorList>
            <person name="Tran Van P."/>
        </authorList>
    </citation>
    <scope>NUCLEOTIDE SEQUENCE</scope>
</reference>
<dbReference type="InterPro" id="IPR008753">
    <property type="entry name" value="Peptidase_M13_N"/>
</dbReference>
<dbReference type="InterPro" id="IPR000718">
    <property type="entry name" value="Peptidase_M13"/>
</dbReference>
<organism evidence="4">
    <name type="scientific">Oppiella nova</name>
    <dbReference type="NCBI Taxonomy" id="334625"/>
    <lineage>
        <taxon>Eukaryota</taxon>
        <taxon>Metazoa</taxon>
        <taxon>Ecdysozoa</taxon>
        <taxon>Arthropoda</taxon>
        <taxon>Chelicerata</taxon>
        <taxon>Arachnida</taxon>
        <taxon>Acari</taxon>
        <taxon>Acariformes</taxon>
        <taxon>Sarcoptiformes</taxon>
        <taxon>Oribatida</taxon>
        <taxon>Brachypylina</taxon>
        <taxon>Oppioidea</taxon>
        <taxon>Oppiidae</taxon>
        <taxon>Oppiella</taxon>
    </lineage>
</organism>
<dbReference type="PANTHER" id="PTHR11733">
    <property type="entry name" value="ZINC METALLOPROTEASE FAMILY M13 NEPRILYSIN-RELATED"/>
    <property type="match status" value="1"/>
</dbReference>
<gene>
    <name evidence="4" type="ORF">ONB1V03_LOCUS357</name>
</gene>
<dbReference type="PANTHER" id="PTHR11733:SF167">
    <property type="entry name" value="FI17812P1-RELATED"/>
    <property type="match status" value="1"/>
</dbReference>
<dbReference type="AlphaFoldDB" id="A0A7R9Q8V6"/>
<dbReference type="PROSITE" id="PS51885">
    <property type="entry name" value="NEPRILYSIN"/>
    <property type="match status" value="1"/>
</dbReference>
<keyword evidence="2" id="KW-0472">Membrane</keyword>
<dbReference type="Proteomes" id="UP000728032">
    <property type="component" value="Unassembled WGS sequence"/>
</dbReference>
<proteinExistence type="inferred from homology"/>